<accession>A0A9X1YWK6</accession>
<evidence type="ECO:0000313" key="4">
    <source>
        <dbReference type="Proteomes" id="UP001155059"/>
    </source>
</evidence>
<dbReference type="FunFam" id="3.40.250.10:FF:000039">
    <property type="entry name" value="ArsR family transcriptional regulator"/>
    <property type="match status" value="1"/>
</dbReference>
<dbReference type="GO" id="GO:0003700">
    <property type="term" value="F:DNA-binding transcription factor activity"/>
    <property type="evidence" value="ECO:0007669"/>
    <property type="project" value="InterPro"/>
</dbReference>
<dbReference type="AlphaFoldDB" id="A0A9X1YWK6"/>
<dbReference type="PRINTS" id="PR00778">
    <property type="entry name" value="HTHARSR"/>
</dbReference>
<dbReference type="SUPFAM" id="SSF52821">
    <property type="entry name" value="Rhodanese/Cell cycle control phosphatase"/>
    <property type="match status" value="1"/>
</dbReference>
<dbReference type="PANTHER" id="PTHR43031">
    <property type="entry name" value="FAD-DEPENDENT OXIDOREDUCTASE"/>
    <property type="match status" value="1"/>
</dbReference>
<protein>
    <submittedName>
        <fullName evidence="3">Metalloregulator ArsR/SmtB family transcription factor</fullName>
    </submittedName>
</protein>
<evidence type="ECO:0000313" key="3">
    <source>
        <dbReference type="EMBL" id="MCK9799573.1"/>
    </source>
</evidence>
<dbReference type="NCBIfam" id="NF033788">
    <property type="entry name" value="HTH_metalloreg"/>
    <property type="match status" value="1"/>
</dbReference>
<name>A0A9X1YWK6_9PSED</name>
<feature type="domain" description="HTH arsR-type" evidence="2">
    <location>
        <begin position="8"/>
        <end position="102"/>
    </location>
</feature>
<dbReference type="GO" id="GO:0003677">
    <property type="term" value="F:DNA binding"/>
    <property type="evidence" value="ECO:0007669"/>
    <property type="project" value="InterPro"/>
</dbReference>
<dbReference type="SMART" id="SM00450">
    <property type="entry name" value="RHOD"/>
    <property type="match status" value="1"/>
</dbReference>
<evidence type="ECO:0000259" key="1">
    <source>
        <dbReference type="PROSITE" id="PS50206"/>
    </source>
</evidence>
<dbReference type="InterPro" id="IPR001845">
    <property type="entry name" value="HTH_ArsR_DNA-bd_dom"/>
</dbReference>
<dbReference type="GO" id="GO:0004792">
    <property type="term" value="F:thiosulfate-cyanide sulfurtransferase activity"/>
    <property type="evidence" value="ECO:0007669"/>
    <property type="project" value="InterPro"/>
</dbReference>
<dbReference type="SMART" id="SM00418">
    <property type="entry name" value="HTH_ARSR"/>
    <property type="match status" value="1"/>
</dbReference>
<dbReference type="Proteomes" id="UP001155059">
    <property type="component" value="Unassembled WGS sequence"/>
</dbReference>
<dbReference type="SUPFAM" id="SSF46785">
    <property type="entry name" value="Winged helix' DNA-binding domain"/>
    <property type="match status" value="1"/>
</dbReference>
<dbReference type="RefSeq" id="WP_268265873.1">
    <property type="nucleotide sequence ID" value="NZ_JALQCW010000045.1"/>
</dbReference>
<gene>
    <name evidence="3" type="ORF">M1B34_18140</name>
</gene>
<organism evidence="3 4">
    <name type="scientific">Pseudomonas morbosilactucae</name>
    <dbReference type="NCBI Taxonomy" id="2938197"/>
    <lineage>
        <taxon>Bacteria</taxon>
        <taxon>Pseudomonadati</taxon>
        <taxon>Pseudomonadota</taxon>
        <taxon>Gammaproteobacteria</taxon>
        <taxon>Pseudomonadales</taxon>
        <taxon>Pseudomonadaceae</taxon>
        <taxon>Pseudomonas</taxon>
    </lineage>
</organism>
<dbReference type="InterPro" id="IPR036873">
    <property type="entry name" value="Rhodanese-like_dom_sf"/>
</dbReference>
<dbReference type="PANTHER" id="PTHR43031:SF1">
    <property type="entry name" value="PYRIDINE NUCLEOTIDE-DISULPHIDE OXIDOREDUCTASE"/>
    <property type="match status" value="1"/>
</dbReference>
<feature type="domain" description="Rhodanese" evidence="1">
    <location>
        <begin position="132"/>
        <end position="221"/>
    </location>
</feature>
<dbReference type="InterPro" id="IPR001307">
    <property type="entry name" value="Thiosulphate_STrfase_CS"/>
</dbReference>
<dbReference type="InterPro" id="IPR036388">
    <property type="entry name" value="WH-like_DNA-bd_sf"/>
</dbReference>
<dbReference type="PROSITE" id="PS50987">
    <property type="entry name" value="HTH_ARSR_2"/>
    <property type="match status" value="1"/>
</dbReference>
<dbReference type="InterPro" id="IPR050229">
    <property type="entry name" value="GlpE_sulfurtransferase"/>
</dbReference>
<dbReference type="InterPro" id="IPR005471">
    <property type="entry name" value="Tscrpt_reg_IclR_N"/>
</dbReference>
<dbReference type="InterPro" id="IPR001763">
    <property type="entry name" value="Rhodanese-like_dom"/>
</dbReference>
<dbReference type="Pfam" id="PF09339">
    <property type="entry name" value="HTH_IclR"/>
    <property type="match status" value="1"/>
</dbReference>
<sequence length="223" mass="24582">MSTTDLPTAQSPIAEMADLARILGHAHRLILLEHIAQGEQAVERLVELSGLSVANTSQHLQTLRRGGYVQTRRDGKRVLYSLAQGPLAPLLQALRQYAEYNLGQIRELLADSDQQPTRLEGISREELSRRLVEGGMTLLDVRSPEEFAKGHLPGAINIPGDELEQRLAELPADQELVAYCRGPYCVLSQQAAALLRAKGFQVQRLADGFEEWQAAGLGVERGR</sequence>
<dbReference type="InterPro" id="IPR011991">
    <property type="entry name" value="ArsR-like_HTH"/>
</dbReference>
<dbReference type="InterPro" id="IPR036390">
    <property type="entry name" value="WH_DNA-bd_sf"/>
</dbReference>
<dbReference type="Gene3D" id="1.10.10.10">
    <property type="entry name" value="Winged helix-like DNA-binding domain superfamily/Winged helix DNA-binding domain"/>
    <property type="match status" value="1"/>
</dbReference>
<dbReference type="Gene3D" id="3.40.250.10">
    <property type="entry name" value="Rhodanese-like domain"/>
    <property type="match status" value="1"/>
</dbReference>
<proteinExistence type="predicted"/>
<reference evidence="3 4" key="1">
    <citation type="journal article" date="2022" name="Int. J. Syst. Evol. Microbiol.">
        <title>Pseudomonas aegrilactucae sp. nov. and Pseudomonas morbosilactucae sp. nov., pathogens causing bacterial rot of lettuce in Japan.</title>
        <authorList>
            <person name="Sawada H."/>
            <person name="Fujikawa T."/>
            <person name="Satou M."/>
        </authorList>
    </citation>
    <scope>NUCLEOTIDE SEQUENCE [LARGE SCALE GENOMIC DNA]</scope>
    <source>
        <strain evidence="3 4">MAFF 302030</strain>
    </source>
</reference>
<dbReference type="CDD" id="cd00158">
    <property type="entry name" value="RHOD"/>
    <property type="match status" value="1"/>
</dbReference>
<reference evidence="3 4" key="2">
    <citation type="journal article" date="2023" name="Plant Pathol.">
        <title>Dismantling and reorganizing Pseudomonas marginalis sensu#lato.</title>
        <authorList>
            <person name="Sawada H."/>
            <person name="Fujikawa T."/>
            <person name="Satou M."/>
        </authorList>
    </citation>
    <scope>NUCLEOTIDE SEQUENCE [LARGE SCALE GENOMIC DNA]</scope>
    <source>
        <strain evidence="3 4">MAFF 302030</strain>
    </source>
</reference>
<dbReference type="Pfam" id="PF00581">
    <property type="entry name" value="Rhodanese"/>
    <property type="match status" value="1"/>
</dbReference>
<comment type="caution">
    <text evidence="3">The sequence shown here is derived from an EMBL/GenBank/DDBJ whole genome shotgun (WGS) entry which is preliminary data.</text>
</comment>
<dbReference type="EMBL" id="JALQCW010000045">
    <property type="protein sequence ID" value="MCK9799573.1"/>
    <property type="molecule type" value="Genomic_DNA"/>
</dbReference>
<dbReference type="PROSITE" id="PS50206">
    <property type="entry name" value="RHODANESE_3"/>
    <property type="match status" value="1"/>
</dbReference>
<dbReference type="CDD" id="cd00090">
    <property type="entry name" value="HTH_ARSR"/>
    <property type="match status" value="1"/>
</dbReference>
<evidence type="ECO:0000259" key="2">
    <source>
        <dbReference type="PROSITE" id="PS50987"/>
    </source>
</evidence>
<dbReference type="PROSITE" id="PS00380">
    <property type="entry name" value="RHODANESE_1"/>
    <property type="match status" value="1"/>
</dbReference>